<gene>
    <name evidence="3" type="ORF">PCOAH_00039760</name>
</gene>
<feature type="compositionally biased region" description="Basic and acidic residues" evidence="1">
    <location>
        <begin position="463"/>
        <end position="476"/>
    </location>
</feature>
<organism evidence="3 4">
    <name type="scientific">Plasmodium coatneyi</name>
    <dbReference type="NCBI Taxonomy" id="208452"/>
    <lineage>
        <taxon>Eukaryota</taxon>
        <taxon>Sar</taxon>
        <taxon>Alveolata</taxon>
        <taxon>Apicomplexa</taxon>
        <taxon>Aconoidasida</taxon>
        <taxon>Haemosporida</taxon>
        <taxon>Plasmodiidae</taxon>
        <taxon>Plasmodium</taxon>
    </lineage>
</organism>
<feature type="region of interest" description="Disordered" evidence="1">
    <location>
        <begin position="451"/>
        <end position="509"/>
    </location>
</feature>
<evidence type="ECO:0000313" key="4">
    <source>
        <dbReference type="Proteomes" id="UP000092716"/>
    </source>
</evidence>
<evidence type="ECO:0000313" key="3">
    <source>
        <dbReference type="EMBL" id="ANQ09734.1"/>
    </source>
</evidence>
<name>A0A1B1E3Y0_9APIC</name>
<dbReference type="EMBL" id="CP016250">
    <property type="protein sequence ID" value="ANQ09734.1"/>
    <property type="molecule type" value="Genomic_DNA"/>
</dbReference>
<dbReference type="Pfam" id="PF02862">
    <property type="entry name" value="DDHD"/>
    <property type="match status" value="1"/>
</dbReference>
<dbReference type="PANTHER" id="PTHR23509">
    <property type="entry name" value="PA-PL1 PHOSPHOLIPASE FAMILY"/>
    <property type="match status" value="1"/>
</dbReference>
<dbReference type="InterPro" id="IPR058055">
    <property type="entry name" value="PA-PLA1"/>
</dbReference>
<feature type="domain" description="DDHD" evidence="2">
    <location>
        <begin position="221"/>
        <end position="558"/>
    </location>
</feature>
<dbReference type="PANTHER" id="PTHR23509:SF10">
    <property type="entry name" value="LD21067P"/>
    <property type="match status" value="1"/>
</dbReference>
<reference evidence="4" key="1">
    <citation type="submission" date="2016-06" db="EMBL/GenBank/DDBJ databases">
        <title>First high quality genome sequence of Plasmodium coatneyi using continuous long reads from single molecule, real-time sequencing.</title>
        <authorList>
            <person name="Chien J.-T."/>
            <person name="Pakala S.B."/>
            <person name="Geraldo J.A."/>
            <person name="Lapp S.A."/>
            <person name="Barnwell J.W."/>
            <person name="Kissinger J.C."/>
            <person name="Galinski M.R."/>
            <person name="Humphrey J.C."/>
        </authorList>
    </citation>
    <scope>NUCLEOTIDE SEQUENCE [LARGE SCALE GENOMIC DNA]</scope>
    <source>
        <strain evidence="4">Hackeri</strain>
    </source>
</reference>
<evidence type="ECO:0000256" key="1">
    <source>
        <dbReference type="SAM" id="MobiDB-lite"/>
    </source>
</evidence>
<dbReference type="SUPFAM" id="SSF53474">
    <property type="entry name" value="alpha/beta-Hydrolases"/>
    <property type="match status" value="1"/>
</dbReference>
<accession>A0A1B1E3Y0</accession>
<dbReference type="OrthoDB" id="69269at2759"/>
<dbReference type="VEuPathDB" id="PlasmoDB:PCOAH_00039760"/>
<dbReference type="GeneID" id="30910707"/>
<feature type="region of interest" description="Disordered" evidence="1">
    <location>
        <begin position="378"/>
        <end position="422"/>
    </location>
</feature>
<dbReference type="GO" id="GO:0046872">
    <property type="term" value="F:metal ion binding"/>
    <property type="evidence" value="ECO:0007669"/>
    <property type="project" value="InterPro"/>
</dbReference>
<dbReference type="GO" id="GO:0005737">
    <property type="term" value="C:cytoplasm"/>
    <property type="evidence" value="ECO:0007669"/>
    <property type="project" value="TreeGrafter"/>
</dbReference>
<dbReference type="RefSeq" id="XP_019916429.1">
    <property type="nucleotide sequence ID" value="XM_020060764.1"/>
</dbReference>
<sequence length="629" mass="73728">MTAPTLKAEEGDDEDDLRKKKNNHFFFFSKSEKKVTVKKIPKSKNDVDINFYEEEPYLDDKVNDVDYIILIIHGIGSNEEIITNQCEDLKNSFKIVKKMWFFDYPFNIHFHIFNWKKYIIDAQIHVFNRININTMAETRKIINLSAGDIICFLHPRYGDYIMSNLYNDINKALESLKSDPSGRFKNSKVCLLGYSLGSAMAYEILHNVKVRISDSDLKYHLKSKIDYFFMLGSPLSALLSLYKPDYINEGLRLMEGIKFYNLFHGFDPVAFRIEPLIYPKIKNIPEPVLINYWRNNGARYWFEWDKNMQNAKIAIVQNLNDFTSAITNGFYKFIGKSESNEEEQGTLNKNLCYNKCDNKNINMFLSKVKENQRKMALQRRKMDRRNSKFKPVKDKPPSYTNEQEYETKVYQNGNNTKEFQSDDYLSADNSSYVDSTKSICASQDSNSSLSFFDQNFSDNSGEDSQRGKAPTEEVTKKGNTLPPYSDANASHTSNKQDRGNSNKKANSNKAEELPLRYDYQLQEFIMEHYIYPLAVAKSHFNYFIIKDISFFILKELLNRTVTLSYEDYLTQIEQEYNNKSLNEQDHDKKERYLKISFKASKSLDEFRKYEKNVQAMSDPFNMKNFKNLI</sequence>
<dbReference type="SMART" id="SM01127">
    <property type="entry name" value="DDHD"/>
    <property type="match status" value="1"/>
</dbReference>
<keyword evidence="4" id="KW-1185">Reference proteome</keyword>
<evidence type="ECO:0000259" key="2">
    <source>
        <dbReference type="PROSITE" id="PS51043"/>
    </source>
</evidence>
<dbReference type="InterPro" id="IPR004177">
    <property type="entry name" value="DDHD_dom"/>
</dbReference>
<dbReference type="InterPro" id="IPR029058">
    <property type="entry name" value="AB_hydrolase_fold"/>
</dbReference>
<dbReference type="PROSITE" id="PS51043">
    <property type="entry name" value="DDHD"/>
    <property type="match status" value="1"/>
</dbReference>
<feature type="compositionally biased region" description="Polar residues" evidence="1">
    <location>
        <begin position="409"/>
        <end position="418"/>
    </location>
</feature>
<dbReference type="GO" id="GO:0004620">
    <property type="term" value="F:phospholipase activity"/>
    <property type="evidence" value="ECO:0007669"/>
    <property type="project" value="TreeGrafter"/>
</dbReference>
<dbReference type="AlphaFoldDB" id="A0A1B1E3Y0"/>
<protein>
    <recommendedName>
        <fullName evidence="2">DDHD domain-containing protein</fullName>
    </recommendedName>
</protein>
<dbReference type="Proteomes" id="UP000092716">
    <property type="component" value="Chromosome 12"/>
</dbReference>
<feature type="compositionally biased region" description="Basic residues" evidence="1">
    <location>
        <begin position="378"/>
        <end position="390"/>
    </location>
</feature>
<dbReference type="KEGG" id="pcot:PCOAH_00039760"/>
<proteinExistence type="predicted"/>